<dbReference type="EMBL" id="JANVFT010000002">
    <property type="protein sequence ID" value="KAJ4501331.1"/>
    <property type="molecule type" value="Genomic_DNA"/>
</dbReference>
<proteinExistence type="predicted"/>
<protein>
    <submittedName>
        <fullName evidence="1">Uncharacterized protein</fullName>
    </submittedName>
</protein>
<dbReference type="Proteomes" id="UP001150217">
    <property type="component" value="Unassembled WGS sequence"/>
</dbReference>
<organism evidence="1 2">
    <name type="scientific">Lentinula lateritia</name>
    <dbReference type="NCBI Taxonomy" id="40482"/>
    <lineage>
        <taxon>Eukaryota</taxon>
        <taxon>Fungi</taxon>
        <taxon>Dikarya</taxon>
        <taxon>Basidiomycota</taxon>
        <taxon>Agaricomycotina</taxon>
        <taxon>Agaricomycetes</taxon>
        <taxon>Agaricomycetidae</taxon>
        <taxon>Agaricales</taxon>
        <taxon>Marasmiineae</taxon>
        <taxon>Omphalotaceae</taxon>
        <taxon>Lentinula</taxon>
    </lineage>
</organism>
<evidence type="ECO:0000313" key="1">
    <source>
        <dbReference type="EMBL" id="KAJ4501331.1"/>
    </source>
</evidence>
<comment type="caution">
    <text evidence="1">The sequence shown here is derived from an EMBL/GenBank/DDBJ whole genome shotgun (WGS) entry which is preliminary data.</text>
</comment>
<evidence type="ECO:0000313" key="2">
    <source>
        <dbReference type="Proteomes" id="UP001150217"/>
    </source>
</evidence>
<keyword evidence="2" id="KW-1185">Reference proteome</keyword>
<accession>A0ABQ8VYC0</accession>
<gene>
    <name evidence="1" type="ORF">C8R41DRAFT_862526</name>
</gene>
<name>A0ABQ8VYC0_9AGAR</name>
<reference evidence="1" key="1">
    <citation type="submission" date="2022-08" db="EMBL/GenBank/DDBJ databases">
        <title>A Global Phylogenomic Analysis of the Shiitake Genus Lentinula.</title>
        <authorList>
            <consortium name="DOE Joint Genome Institute"/>
            <person name="Sierra-Patev S."/>
            <person name="Min B."/>
            <person name="Naranjo-Ortiz M."/>
            <person name="Looney B."/>
            <person name="Konkel Z."/>
            <person name="Slot J.C."/>
            <person name="Sakamoto Y."/>
            <person name="Steenwyk J.L."/>
            <person name="Rokas A."/>
            <person name="Carro J."/>
            <person name="Camarero S."/>
            <person name="Ferreira P."/>
            <person name="Molpeceres G."/>
            <person name="Ruiz-Duenas F.J."/>
            <person name="Serrano A."/>
            <person name="Henrissat B."/>
            <person name="Drula E."/>
            <person name="Hughes K.W."/>
            <person name="Mata J.L."/>
            <person name="Ishikawa N.K."/>
            <person name="Vargas-Isla R."/>
            <person name="Ushijima S."/>
            <person name="Smith C.A."/>
            <person name="Ahrendt S."/>
            <person name="Andreopoulos W."/>
            <person name="He G."/>
            <person name="Labutti K."/>
            <person name="Lipzen A."/>
            <person name="Ng V."/>
            <person name="Riley R."/>
            <person name="Sandor L."/>
            <person name="Barry K."/>
            <person name="Martinez A.T."/>
            <person name="Xiao Y."/>
            <person name="Gibbons J.G."/>
            <person name="Terashima K."/>
            <person name="Grigoriev I.V."/>
            <person name="Hibbett D.S."/>
        </authorList>
    </citation>
    <scope>NUCLEOTIDE SEQUENCE</scope>
    <source>
        <strain evidence="1">RHP3577 ss4</strain>
    </source>
</reference>
<sequence>MNSADNKQQTIQRISNSVFSISADRLGDDDIHISAQHVRLFCLYDREIRVRKQEMNWHPAGYNNFAGVYNETHPGPERFALFDPDYEGAGATPILHLDTASPLLSSFGVEPHECFSHEDLTPPGYVTLAVAEHERLLDISTRFSASMVNGQKRAEDRKLRKKNAMAAEEERKKGGFHYVDTKHLSGGLHH</sequence>